<organism evidence="18">
    <name type="scientific">Schistocephalus solidus</name>
    <name type="common">Tapeworm</name>
    <dbReference type="NCBI Taxonomy" id="70667"/>
    <lineage>
        <taxon>Eukaryota</taxon>
        <taxon>Metazoa</taxon>
        <taxon>Spiralia</taxon>
        <taxon>Lophotrochozoa</taxon>
        <taxon>Platyhelminthes</taxon>
        <taxon>Cestoda</taxon>
        <taxon>Eucestoda</taxon>
        <taxon>Diphyllobothriidea</taxon>
        <taxon>Diphyllobothriidae</taxon>
        <taxon>Schistocephalus</taxon>
    </lineage>
</organism>
<feature type="binding site" evidence="14">
    <location>
        <position position="71"/>
    </location>
    <ligand>
        <name>UDP-alpha-D-glucuronate</name>
        <dbReference type="ChEBI" id="CHEBI:58052"/>
    </ligand>
</feature>
<evidence type="ECO:0000313" key="18">
    <source>
        <dbReference type="EMBL" id="JAP55404.1"/>
    </source>
</evidence>
<dbReference type="GO" id="GO:0015018">
    <property type="term" value="F:galactosylgalactosylxylosylprotein 3-beta-glucuronosyltransferase activity"/>
    <property type="evidence" value="ECO:0007669"/>
    <property type="project" value="UniProtKB-UniRule"/>
</dbReference>
<dbReference type="PANTHER" id="PTHR10896:SF65">
    <property type="entry name" value="GALACTOSYLGALACTOSYLXYLOSYLPROTEIN 3-BETA-GLUCURONOSYLTRANSFERASE 3"/>
    <property type="match status" value="1"/>
</dbReference>
<evidence type="ECO:0000256" key="4">
    <source>
        <dbReference type="ARBA" id="ARBA00022679"/>
    </source>
</evidence>
<evidence type="ECO:0000256" key="6">
    <source>
        <dbReference type="ARBA" id="ARBA00022723"/>
    </source>
</evidence>
<dbReference type="GO" id="GO:0000139">
    <property type="term" value="C:Golgi membrane"/>
    <property type="evidence" value="ECO:0007669"/>
    <property type="project" value="UniProtKB-SubCell"/>
</dbReference>
<name>A0A0X3PUI9_SCHSO</name>
<feature type="binding site" evidence="14">
    <location>
        <begin position="40"/>
        <end position="42"/>
    </location>
    <ligand>
        <name>UDP-alpha-D-glucuronate</name>
        <dbReference type="ChEBI" id="CHEBI:58052"/>
    </ligand>
</feature>
<dbReference type="CDD" id="cd00218">
    <property type="entry name" value="GlcAT-I"/>
    <property type="match status" value="1"/>
</dbReference>
<evidence type="ECO:0000256" key="17">
    <source>
        <dbReference type="RuleBase" id="RU363127"/>
    </source>
</evidence>
<dbReference type="PANTHER" id="PTHR10896">
    <property type="entry name" value="GALACTOSYLGALACTOSYLXYLOSYLPROTEIN 3-BETA-GLUCURONOSYLTRANSFERASE BETA-1,3-GLUCURONYLTRANSFERASE"/>
    <property type="match status" value="1"/>
</dbReference>
<dbReference type="UniPathway" id="UPA00378"/>
<evidence type="ECO:0000256" key="16">
    <source>
        <dbReference type="PIRSR" id="PIRSR605027-4"/>
    </source>
</evidence>
<gene>
    <name evidence="18" type="primary">SQV8</name>
    <name evidence="18" type="ORF">TR116701</name>
</gene>
<protein>
    <recommendedName>
        <fullName evidence="3 17">Galactosylgalactosylxylosylprotein 3-beta-glucuronosyltransferase</fullName>
        <ecNumber evidence="3 17">2.4.1.135</ecNumber>
    </recommendedName>
</protein>
<comment type="pathway">
    <text evidence="17">Protein modification; protein glycosylation.</text>
</comment>
<accession>A0A0X3PUI9</accession>
<evidence type="ECO:0000256" key="1">
    <source>
        <dbReference type="ARBA" id="ARBA00004606"/>
    </source>
</evidence>
<evidence type="ECO:0000256" key="11">
    <source>
        <dbReference type="ARBA" id="ARBA00023211"/>
    </source>
</evidence>
<reference evidence="18" key="1">
    <citation type="submission" date="2016-01" db="EMBL/GenBank/DDBJ databases">
        <title>Reference transcriptome for the parasite Schistocephalus solidus: insights into the molecular evolution of parasitism.</title>
        <authorList>
            <person name="Hebert F.O."/>
            <person name="Grambauer S."/>
            <person name="Barber I."/>
            <person name="Landry C.R."/>
            <person name="Aubin-Horth N."/>
        </authorList>
    </citation>
    <scope>NUCLEOTIDE SEQUENCE</scope>
</reference>
<keyword evidence="7 17" id="KW-0735">Signal-anchor</keyword>
<evidence type="ECO:0000256" key="5">
    <source>
        <dbReference type="ARBA" id="ARBA00022692"/>
    </source>
</evidence>
<dbReference type="InterPro" id="IPR029044">
    <property type="entry name" value="Nucleotide-diphossugar_trans"/>
</dbReference>
<keyword evidence="5" id="KW-0812">Transmembrane</keyword>
<feature type="binding site" evidence="14">
    <location>
        <position position="104"/>
    </location>
    <ligand>
        <name>UDP-alpha-D-glucuronate</name>
        <dbReference type="ChEBI" id="CHEBI:58052"/>
    </ligand>
</feature>
<dbReference type="EMBL" id="GEEE01007821">
    <property type="protein sequence ID" value="JAP55404.1"/>
    <property type="molecule type" value="Transcribed_RNA"/>
</dbReference>
<evidence type="ECO:0000256" key="10">
    <source>
        <dbReference type="ARBA" id="ARBA00023180"/>
    </source>
</evidence>
<keyword evidence="4 17" id="KW-0808">Transferase</keyword>
<comment type="cofactor">
    <cofactor evidence="15 17">
        <name>Mn(2+)</name>
        <dbReference type="ChEBI" id="CHEBI:29035"/>
    </cofactor>
</comment>
<evidence type="ECO:0000256" key="9">
    <source>
        <dbReference type="ARBA" id="ARBA00023136"/>
    </source>
</evidence>
<comment type="catalytic activity">
    <reaction evidence="12 17">
        <text>3-O-(beta-D-galactosyl-(1-&gt;3)-beta-D-galactosyl-(1-&gt;4)-beta-D-xylosyl)-L-seryl-[protein] + UDP-alpha-D-glucuronate = 3-O-(beta-D-GlcA-(1-&gt;3)-beta-D-Gal-(1-&gt;3)-beta-D-Gal-(1-&gt;4)-beta-D-Xyl)-L-seryl-[protein] + UDP + H(+)</text>
        <dbReference type="Rhea" id="RHEA:24168"/>
        <dbReference type="Rhea" id="RHEA-COMP:12571"/>
        <dbReference type="Rhea" id="RHEA-COMP:12573"/>
        <dbReference type="ChEBI" id="CHEBI:15378"/>
        <dbReference type="ChEBI" id="CHEBI:58052"/>
        <dbReference type="ChEBI" id="CHEBI:58223"/>
        <dbReference type="ChEBI" id="CHEBI:132090"/>
        <dbReference type="ChEBI" id="CHEBI:132093"/>
        <dbReference type="EC" id="2.4.1.135"/>
    </reaction>
</comment>
<dbReference type="GO" id="GO:0050650">
    <property type="term" value="P:chondroitin sulfate proteoglycan biosynthetic process"/>
    <property type="evidence" value="ECO:0007669"/>
    <property type="project" value="TreeGrafter"/>
</dbReference>
<dbReference type="Gene3D" id="3.90.550.10">
    <property type="entry name" value="Spore Coat Polysaccharide Biosynthesis Protein SpsA, Chain A"/>
    <property type="match status" value="1"/>
</dbReference>
<evidence type="ECO:0000256" key="13">
    <source>
        <dbReference type="PIRSR" id="PIRSR605027-1"/>
    </source>
</evidence>
<proteinExistence type="inferred from homology"/>
<evidence type="ECO:0000256" key="3">
    <source>
        <dbReference type="ARBA" id="ARBA00012641"/>
    </source>
</evidence>
<dbReference type="AlphaFoldDB" id="A0A0X3PUI9"/>
<evidence type="ECO:0000256" key="15">
    <source>
        <dbReference type="PIRSR" id="PIRSR605027-3"/>
    </source>
</evidence>
<evidence type="ECO:0000256" key="12">
    <source>
        <dbReference type="ARBA" id="ARBA00047979"/>
    </source>
</evidence>
<dbReference type="GO" id="GO:0005975">
    <property type="term" value="P:carbohydrate metabolic process"/>
    <property type="evidence" value="ECO:0007669"/>
    <property type="project" value="TreeGrafter"/>
</dbReference>
<feature type="binding site" evidence="14">
    <location>
        <begin position="251"/>
        <end position="253"/>
    </location>
    <ligand>
        <name>UDP-alpha-D-glucuronate</name>
        <dbReference type="ChEBI" id="CHEBI:58052"/>
    </ligand>
</feature>
<dbReference type="Pfam" id="PF03360">
    <property type="entry name" value="Glyco_transf_43"/>
    <property type="match status" value="1"/>
</dbReference>
<keyword evidence="11 15" id="KW-0464">Manganese</keyword>
<comment type="subcellular location">
    <subcellularLocation>
        <location evidence="17">Golgi apparatus membrane</location>
        <topology evidence="17">Single-pass type II membrane protein</topology>
    </subcellularLocation>
    <subcellularLocation>
        <location evidence="1">Membrane</location>
        <topology evidence="1">Single-pass type II membrane protein</topology>
    </subcellularLocation>
</comment>
<dbReference type="GO" id="GO:0046872">
    <property type="term" value="F:metal ion binding"/>
    <property type="evidence" value="ECO:0007669"/>
    <property type="project" value="UniProtKB-KW"/>
</dbReference>
<dbReference type="InterPro" id="IPR005027">
    <property type="entry name" value="Glyco_trans_43"/>
</dbReference>
<keyword evidence="8" id="KW-1133">Transmembrane helix</keyword>
<keyword evidence="9" id="KW-0472">Membrane</keyword>
<dbReference type="EC" id="2.4.1.135" evidence="3 17"/>
<dbReference type="FunFam" id="3.90.550.10:FF:000044">
    <property type="entry name" value="Galactosylgalactosylxylosylprotein 3-beta-glucuronosyltransferase"/>
    <property type="match status" value="1"/>
</dbReference>
<comment type="similarity">
    <text evidence="2 17">Belongs to the glycosyltransferase 43 family.</text>
</comment>
<feature type="binding site" evidence="14">
    <location>
        <position position="109"/>
    </location>
    <ligand>
        <name>UDP-alpha-D-glucuronate</name>
        <dbReference type="ChEBI" id="CHEBI:58052"/>
    </ligand>
</feature>
<keyword evidence="10" id="KW-0325">Glycoprotein</keyword>
<feature type="site" description="Interaction with galactose moiety of substrate glycoprotein" evidence="16">
    <location>
        <position position="166"/>
    </location>
</feature>
<evidence type="ECO:0000256" key="7">
    <source>
        <dbReference type="ARBA" id="ARBA00022968"/>
    </source>
</evidence>
<sequence length="271" mass="31438">MRKCYYIALLCLLSLYVISSYLKLELSIQKNEITIFLVTPTYARHTQVADLVRFCNAISHVPKLHWIIVEDSNNNTEAVSGVVRRCPVRSTLLCATSPKNRRIRGSNQRNEGLNWIRNHTIWPEHKAVVYFADDDNTYDPRIFEEMRTTVRGSTWPVGLVGGRIREGCLTNGSDRTKIIGFDAIFRRNRKFPIDMAGFAVNVELIHRYPNAHFDYVHENLQEGLILYKLGFKNAYELEPKANGCREVLVWHTRTQPFNIFQPRRKPAVVHH</sequence>
<keyword evidence="17" id="KW-0333">Golgi apparatus</keyword>
<feature type="site" description="Interaction with galactose moiety of substrate glycoprotein" evidence="16">
    <location>
        <position position="261"/>
    </location>
</feature>
<feature type="binding site" evidence="14">
    <location>
        <begin position="133"/>
        <end position="135"/>
    </location>
    <ligand>
        <name>UDP-alpha-D-glucuronate</name>
        <dbReference type="ChEBI" id="CHEBI:58052"/>
    </ligand>
</feature>
<evidence type="ECO:0000256" key="8">
    <source>
        <dbReference type="ARBA" id="ARBA00022989"/>
    </source>
</evidence>
<keyword evidence="6 15" id="KW-0479">Metal-binding</keyword>
<feature type="active site" description="Proton donor/acceptor" evidence="13">
    <location>
        <position position="222"/>
    </location>
</feature>
<evidence type="ECO:0000256" key="2">
    <source>
        <dbReference type="ARBA" id="ARBA00007706"/>
    </source>
</evidence>
<dbReference type="SUPFAM" id="SSF53448">
    <property type="entry name" value="Nucleotide-diphospho-sugar transferases"/>
    <property type="match status" value="1"/>
</dbReference>
<feature type="binding site" evidence="15">
    <location>
        <position position="135"/>
    </location>
    <ligand>
        <name>Mn(2+)</name>
        <dbReference type="ChEBI" id="CHEBI:29035"/>
    </ligand>
</feature>
<evidence type="ECO:0000256" key="14">
    <source>
        <dbReference type="PIRSR" id="PIRSR605027-2"/>
    </source>
</evidence>